<keyword evidence="3" id="KW-1185">Reference proteome</keyword>
<feature type="transmembrane region" description="Helical" evidence="1">
    <location>
        <begin position="105"/>
        <end position="125"/>
    </location>
</feature>
<sequence length="127" mass="14214">MPEMTPAEMLLLISSISVLPIALAYGICPKFTVKKLYRIEIRTINHANIFRSIMGLYLGFIVYWMLAFWGFIDIKAALGSLTVFMFGLAFGRTINWCVEGKANMVLVSYLVLEIFFGCAGLFLALTA</sequence>
<reference evidence="3" key="1">
    <citation type="submission" date="2016-11" db="EMBL/GenBank/DDBJ databases">
        <authorList>
            <person name="Varghese N."/>
            <person name="Submissions S."/>
        </authorList>
    </citation>
    <scope>NUCLEOTIDE SEQUENCE [LARGE SCALE GENOMIC DNA]</scope>
    <source>
        <strain evidence="3">DSM 17456</strain>
    </source>
</reference>
<feature type="transmembrane region" description="Helical" evidence="1">
    <location>
        <begin position="78"/>
        <end position="98"/>
    </location>
</feature>
<feature type="transmembrane region" description="Helical" evidence="1">
    <location>
        <begin position="49"/>
        <end position="72"/>
    </location>
</feature>
<evidence type="ECO:0000256" key="1">
    <source>
        <dbReference type="SAM" id="Phobius"/>
    </source>
</evidence>
<organism evidence="2 3">
    <name type="scientific">Halodesulfovibrio marinisediminis DSM 17456</name>
    <dbReference type="NCBI Taxonomy" id="1121457"/>
    <lineage>
        <taxon>Bacteria</taxon>
        <taxon>Pseudomonadati</taxon>
        <taxon>Thermodesulfobacteriota</taxon>
        <taxon>Desulfovibrionia</taxon>
        <taxon>Desulfovibrionales</taxon>
        <taxon>Desulfovibrionaceae</taxon>
        <taxon>Halodesulfovibrio</taxon>
    </lineage>
</organism>
<dbReference type="Pfam" id="PF14248">
    <property type="entry name" value="DUF4345"/>
    <property type="match status" value="1"/>
</dbReference>
<gene>
    <name evidence="2" type="ORF">SAMN02745161_1518</name>
</gene>
<keyword evidence="1" id="KW-0812">Transmembrane</keyword>
<evidence type="ECO:0000313" key="3">
    <source>
        <dbReference type="Proteomes" id="UP000184694"/>
    </source>
</evidence>
<evidence type="ECO:0000313" key="2">
    <source>
        <dbReference type="EMBL" id="SIN98867.1"/>
    </source>
</evidence>
<dbReference type="Proteomes" id="UP000184694">
    <property type="component" value="Unassembled WGS sequence"/>
</dbReference>
<dbReference type="EMBL" id="FSRG01000004">
    <property type="protein sequence ID" value="SIN98867.1"/>
    <property type="molecule type" value="Genomic_DNA"/>
</dbReference>
<accession>A0A1N6FUH5</accession>
<dbReference type="AlphaFoldDB" id="A0A1N6FUH5"/>
<keyword evidence="1" id="KW-0472">Membrane</keyword>
<dbReference type="RefSeq" id="WP_175566003.1">
    <property type="nucleotide sequence ID" value="NZ_FSRG01000004.1"/>
</dbReference>
<proteinExistence type="predicted"/>
<protein>
    <recommendedName>
        <fullName evidence="4">DUF4345 domain-containing protein</fullName>
    </recommendedName>
</protein>
<keyword evidence="1" id="KW-1133">Transmembrane helix</keyword>
<dbReference type="InterPro" id="IPR025597">
    <property type="entry name" value="DUF4345"/>
</dbReference>
<evidence type="ECO:0008006" key="4">
    <source>
        <dbReference type="Google" id="ProtNLM"/>
    </source>
</evidence>
<name>A0A1N6FUH5_9BACT</name>
<feature type="transmembrane region" description="Helical" evidence="1">
    <location>
        <begin position="6"/>
        <end position="28"/>
    </location>
</feature>